<proteinExistence type="predicted"/>
<keyword evidence="3" id="KW-1185">Reference proteome</keyword>
<organism evidence="2 3">
    <name type="scientific">Paraphaeosphaeria minitans</name>
    <dbReference type="NCBI Taxonomy" id="565426"/>
    <lineage>
        <taxon>Eukaryota</taxon>
        <taxon>Fungi</taxon>
        <taxon>Dikarya</taxon>
        <taxon>Ascomycota</taxon>
        <taxon>Pezizomycotina</taxon>
        <taxon>Dothideomycetes</taxon>
        <taxon>Pleosporomycetidae</taxon>
        <taxon>Pleosporales</taxon>
        <taxon>Massarineae</taxon>
        <taxon>Didymosphaeriaceae</taxon>
        <taxon>Paraphaeosphaeria</taxon>
    </lineage>
</organism>
<dbReference type="InterPro" id="IPR029058">
    <property type="entry name" value="AB_hydrolase_fold"/>
</dbReference>
<evidence type="ECO:0008006" key="4">
    <source>
        <dbReference type="Google" id="ProtNLM"/>
    </source>
</evidence>
<dbReference type="Gene3D" id="3.40.50.1820">
    <property type="entry name" value="alpha/beta hydrolase"/>
    <property type="match status" value="1"/>
</dbReference>
<evidence type="ECO:0000256" key="1">
    <source>
        <dbReference type="SAM" id="MobiDB-lite"/>
    </source>
</evidence>
<evidence type="ECO:0000313" key="2">
    <source>
        <dbReference type="EMBL" id="KAF9729945.1"/>
    </source>
</evidence>
<comment type="caution">
    <text evidence="2">The sequence shown here is derived from an EMBL/GenBank/DDBJ whole genome shotgun (WGS) entry which is preliminary data.</text>
</comment>
<sequence length="606" mass="68002">MTKGNTEQCRRKPNTKRASEPCAEAPASVKPGVPLGILKVNGREEPVFAPIPGFEHLFDEDVAAPPPSPQDTGKSRKTQATETARRSSAVVSSGQSCSRNRQRTHNQDHDDAQYADEEGEFTADISTSSSVGDVDSLKHFYAVRFGELTMKLMRDIVTAWWEVGQMTYDPSLAVLEPHASLSKQDTAIDVNEFSCVNRVNIPGLPDLETTPQQKNLYRHFETFDVYVQRVRCHTLSNPDAECWYRPHQESLHRRGTIIFSPYNKHLPQNDWQQMLDGMEKFVNCFRHMEDLEDAIKELYPSMRVSLQRRIFLLGESAGAYWAAVILWLQNDLNVASCELYYPMAGHYEREAGYYRGYAPSHQDLVESALEWVKDGTASRLNDHPGQARTTPLGMGSIALTATWTRAKCGDDIRHESMWTVLGGNRSFLELLNVIKKDVKISRRVKVLPDLVIEPSTIFQRLGNKLSSINLRYLPDCDALEYIRPTNLPKVVKPRLPLTVVVIQGTTDVNTPQENLEELVEGFKWAGADVIYEKIEGAPHAFDVPTVQSEQGQHYNNMGPKGSHEATNDVWTAEANTYGGFAIQRIDSTVPIGFGGGKKHPATVFDP</sequence>
<feature type="region of interest" description="Disordered" evidence="1">
    <location>
        <begin position="58"/>
        <end position="112"/>
    </location>
</feature>
<protein>
    <recommendedName>
        <fullName evidence="4">Alpha/beta-hydrolase</fullName>
    </recommendedName>
</protein>
<name>A0A9P6G7N4_9PLEO</name>
<accession>A0A9P6G7N4</accession>
<dbReference type="OrthoDB" id="10560368at2759"/>
<reference evidence="2" key="1">
    <citation type="journal article" date="2020" name="Mol. Plant Microbe Interact.">
        <title>Genome Sequence of the Biocontrol Agent Coniothyrium minitans strain Conio (IMI 134523).</title>
        <authorList>
            <person name="Patel D."/>
            <person name="Shittu T.A."/>
            <person name="Baroncelli R."/>
            <person name="Muthumeenakshi S."/>
            <person name="Osborne T.H."/>
            <person name="Janganan T.K."/>
            <person name="Sreenivasaprasad S."/>
        </authorList>
    </citation>
    <scope>NUCLEOTIDE SEQUENCE</scope>
    <source>
        <strain evidence="2">Conio</strain>
    </source>
</reference>
<feature type="region of interest" description="Disordered" evidence="1">
    <location>
        <begin position="1"/>
        <end position="33"/>
    </location>
</feature>
<dbReference type="SUPFAM" id="SSF53474">
    <property type="entry name" value="alpha/beta-Hydrolases"/>
    <property type="match status" value="1"/>
</dbReference>
<dbReference type="AlphaFoldDB" id="A0A9P6G7N4"/>
<evidence type="ECO:0000313" key="3">
    <source>
        <dbReference type="Proteomes" id="UP000756921"/>
    </source>
</evidence>
<dbReference type="Proteomes" id="UP000756921">
    <property type="component" value="Unassembled WGS sequence"/>
</dbReference>
<gene>
    <name evidence="2" type="ORF">PMIN01_11878</name>
</gene>
<dbReference type="EMBL" id="WJXW01000015">
    <property type="protein sequence ID" value="KAF9729945.1"/>
    <property type="molecule type" value="Genomic_DNA"/>
</dbReference>